<protein>
    <submittedName>
        <fullName evidence="1">Transcription factor TFIIIB subunit brf1</fullName>
    </submittedName>
</protein>
<keyword evidence="2" id="KW-1185">Reference proteome</keyword>
<name>A0ACC1KYV4_9FUNG</name>
<dbReference type="EMBL" id="JANBUP010003204">
    <property type="protein sequence ID" value="KAJ2797505.1"/>
    <property type="molecule type" value="Genomic_DNA"/>
</dbReference>
<evidence type="ECO:0000313" key="1">
    <source>
        <dbReference type="EMBL" id="KAJ2797505.1"/>
    </source>
</evidence>
<comment type="caution">
    <text evidence="1">The sequence shown here is derived from an EMBL/GenBank/DDBJ whole genome shotgun (WGS) entry which is preliminary data.</text>
</comment>
<organism evidence="1 2">
    <name type="scientific">Coemansia furcata</name>
    <dbReference type="NCBI Taxonomy" id="417177"/>
    <lineage>
        <taxon>Eukaryota</taxon>
        <taxon>Fungi</taxon>
        <taxon>Fungi incertae sedis</taxon>
        <taxon>Zoopagomycota</taxon>
        <taxon>Kickxellomycotina</taxon>
        <taxon>Kickxellomycetes</taxon>
        <taxon>Kickxellales</taxon>
        <taxon>Kickxellaceae</taxon>
        <taxon>Coemansia</taxon>
    </lineage>
</organism>
<proteinExistence type="predicted"/>
<reference evidence="1" key="1">
    <citation type="submission" date="2022-07" db="EMBL/GenBank/DDBJ databases">
        <title>Phylogenomic reconstructions and comparative analyses of Kickxellomycotina fungi.</title>
        <authorList>
            <person name="Reynolds N.K."/>
            <person name="Stajich J.E."/>
            <person name="Barry K."/>
            <person name="Grigoriev I.V."/>
            <person name="Crous P."/>
            <person name="Smith M.E."/>
        </authorList>
    </citation>
    <scope>NUCLEOTIDE SEQUENCE</scope>
    <source>
        <strain evidence="1">CBS 102833</strain>
    </source>
</reference>
<dbReference type="Proteomes" id="UP001140096">
    <property type="component" value="Unassembled WGS sequence"/>
</dbReference>
<sequence length="60" mass="5950">MGCKACGGTDIEHDSAKGMSYCSGCGEVCEENAIIAEVTFGEAASGAAIVTGSFVRAGQT</sequence>
<gene>
    <name evidence="1" type="primary">BRF1</name>
    <name evidence="1" type="ORF">H4S07_005930</name>
</gene>
<accession>A0ACC1KYV4</accession>
<evidence type="ECO:0000313" key="2">
    <source>
        <dbReference type="Proteomes" id="UP001140096"/>
    </source>
</evidence>
<feature type="non-terminal residue" evidence="1">
    <location>
        <position position="60"/>
    </location>
</feature>